<evidence type="ECO:0000313" key="2">
    <source>
        <dbReference type="Proteomes" id="UP000823612"/>
    </source>
</evidence>
<dbReference type="AlphaFoldDB" id="A0A9D9GZ47"/>
<reference evidence="1" key="1">
    <citation type="submission" date="2020-10" db="EMBL/GenBank/DDBJ databases">
        <authorList>
            <person name="Gilroy R."/>
        </authorList>
    </citation>
    <scope>NUCLEOTIDE SEQUENCE</scope>
    <source>
        <strain evidence="1">2889</strain>
    </source>
</reference>
<sequence>MIKKAFFYAFEHGPMLAGEKNKKVKKYSFLLIVRNIVFPGRFFSQFFIKGFLLRDPRINFFYNFAVGFLLRDHTRRVHLLIESVPCPLYPPLNSSINKTGEIEGPSRQKQTMFEFGGSGAFIKLFFIKGDK</sequence>
<reference evidence="1" key="2">
    <citation type="journal article" date="2021" name="PeerJ">
        <title>Extensive microbial diversity within the chicken gut microbiome revealed by metagenomics and culture.</title>
        <authorList>
            <person name="Gilroy R."/>
            <person name="Ravi A."/>
            <person name="Getino M."/>
            <person name="Pursley I."/>
            <person name="Horton D.L."/>
            <person name="Alikhan N.F."/>
            <person name="Baker D."/>
            <person name="Gharbi K."/>
            <person name="Hall N."/>
            <person name="Watson M."/>
            <person name="Adriaenssens E.M."/>
            <person name="Foster-Nyarko E."/>
            <person name="Jarju S."/>
            <person name="Secka A."/>
            <person name="Antonio M."/>
            <person name="Oren A."/>
            <person name="Chaudhuri R.R."/>
            <person name="La Ragione R."/>
            <person name="Hildebrand F."/>
            <person name="Pallen M.J."/>
        </authorList>
    </citation>
    <scope>NUCLEOTIDE SEQUENCE</scope>
    <source>
        <strain evidence="1">2889</strain>
    </source>
</reference>
<dbReference type="Proteomes" id="UP000823612">
    <property type="component" value="Unassembled WGS sequence"/>
</dbReference>
<evidence type="ECO:0000313" key="1">
    <source>
        <dbReference type="EMBL" id="MBO8432395.1"/>
    </source>
</evidence>
<accession>A0A9D9GZ47</accession>
<organism evidence="1 2">
    <name type="scientific">Candidatus Pullibacteroides excrementavium</name>
    <dbReference type="NCBI Taxonomy" id="2840905"/>
    <lineage>
        <taxon>Bacteria</taxon>
        <taxon>Pseudomonadati</taxon>
        <taxon>Bacteroidota</taxon>
        <taxon>Bacteroidia</taxon>
        <taxon>Bacteroidales</taxon>
        <taxon>Candidatus Pullibacteroides</taxon>
    </lineage>
</organism>
<dbReference type="EMBL" id="JADIMZ010000055">
    <property type="protein sequence ID" value="MBO8432395.1"/>
    <property type="molecule type" value="Genomic_DNA"/>
</dbReference>
<gene>
    <name evidence="1" type="ORF">IAB08_03760</name>
</gene>
<comment type="caution">
    <text evidence="1">The sequence shown here is derived from an EMBL/GenBank/DDBJ whole genome shotgun (WGS) entry which is preliminary data.</text>
</comment>
<protein>
    <submittedName>
        <fullName evidence="1">Uncharacterized protein</fullName>
    </submittedName>
</protein>
<proteinExistence type="predicted"/>
<name>A0A9D9GZ47_9BACT</name>